<feature type="region of interest" description="Disordered" evidence="1">
    <location>
        <begin position="1"/>
        <end position="57"/>
    </location>
</feature>
<feature type="compositionally biased region" description="Polar residues" evidence="1">
    <location>
        <begin position="18"/>
        <end position="34"/>
    </location>
</feature>
<dbReference type="Proteomes" id="UP000183585">
    <property type="component" value="Unassembled WGS sequence"/>
</dbReference>
<gene>
    <name evidence="2" type="ORF">GA0070563_112180</name>
</gene>
<evidence type="ECO:0000313" key="2">
    <source>
        <dbReference type="EMBL" id="SCF43049.1"/>
    </source>
</evidence>
<evidence type="ECO:0008006" key="4">
    <source>
        <dbReference type="Google" id="ProtNLM"/>
    </source>
</evidence>
<dbReference type="AlphaFoldDB" id="A0A1C5AD05"/>
<evidence type="ECO:0000256" key="1">
    <source>
        <dbReference type="SAM" id="MobiDB-lite"/>
    </source>
</evidence>
<sequence>MERRTPLRAMSPKRRQQLAEQGNTNPFSTLTNGTVGRGMSPRLAAPAPKRRPRDTGPAADVVAAVFARDGGRCVRCGGVLTGARGIGWSVQHRRARGAGGTSRPDTNQPHNLIVLCGSATTGCHLHVEQFRVEAREFGWAIRQSDDPALIPVLHAVHGWVLITADGAFANHTPNQQEVNA</sequence>
<evidence type="ECO:0000313" key="3">
    <source>
        <dbReference type="Proteomes" id="UP000183585"/>
    </source>
</evidence>
<protein>
    <recommendedName>
        <fullName evidence="4">HNH endonuclease</fullName>
    </recommendedName>
</protein>
<name>A0A1C5AD05_9ACTN</name>
<accession>A0A1C5AD05</accession>
<organism evidence="2 3">
    <name type="scientific">Micromonospora carbonacea</name>
    <dbReference type="NCBI Taxonomy" id="47853"/>
    <lineage>
        <taxon>Bacteria</taxon>
        <taxon>Bacillati</taxon>
        <taxon>Actinomycetota</taxon>
        <taxon>Actinomycetes</taxon>
        <taxon>Micromonosporales</taxon>
        <taxon>Micromonosporaceae</taxon>
        <taxon>Micromonospora</taxon>
    </lineage>
</organism>
<dbReference type="EMBL" id="FMCT01000012">
    <property type="protein sequence ID" value="SCF43049.1"/>
    <property type="molecule type" value="Genomic_DNA"/>
</dbReference>
<proteinExistence type="predicted"/>
<reference evidence="3" key="1">
    <citation type="submission" date="2016-06" db="EMBL/GenBank/DDBJ databases">
        <authorList>
            <person name="Varghese N."/>
            <person name="Submissions Spin"/>
        </authorList>
    </citation>
    <scope>NUCLEOTIDE SEQUENCE [LARGE SCALE GENOMIC DNA]</scope>
    <source>
        <strain evidence="3">DSM 43168</strain>
    </source>
</reference>
<keyword evidence="3" id="KW-1185">Reference proteome</keyword>